<dbReference type="GO" id="GO:1901137">
    <property type="term" value="P:carbohydrate derivative biosynthetic process"/>
    <property type="evidence" value="ECO:0007669"/>
    <property type="project" value="UniProtKB-ARBA"/>
</dbReference>
<evidence type="ECO:0008006" key="8">
    <source>
        <dbReference type="Google" id="ProtNLM"/>
    </source>
</evidence>
<dbReference type="PANTHER" id="PTHR30606:SF10">
    <property type="entry name" value="PHOSPHATIDYLINOSITOL MANNOSIDE ACYLTRANSFERASE"/>
    <property type="match status" value="1"/>
</dbReference>
<dbReference type="Pfam" id="PF03279">
    <property type="entry name" value="Lip_A_acyltrans"/>
    <property type="match status" value="1"/>
</dbReference>
<name>A0A381N437_9ZZZZ</name>
<dbReference type="NCBIfam" id="NF005919">
    <property type="entry name" value="PRK07920.1"/>
    <property type="match status" value="1"/>
</dbReference>
<keyword evidence="6" id="KW-0012">Acyltransferase</keyword>
<dbReference type="AlphaFoldDB" id="A0A381N437"/>
<dbReference type="GO" id="GO:0005886">
    <property type="term" value="C:plasma membrane"/>
    <property type="evidence" value="ECO:0007669"/>
    <property type="project" value="UniProtKB-SubCell"/>
</dbReference>
<reference evidence="7" key="1">
    <citation type="submission" date="2018-05" db="EMBL/GenBank/DDBJ databases">
        <authorList>
            <person name="Lanie J.A."/>
            <person name="Ng W.-L."/>
            <person name="Kazmierczak K.M."/>
            <person name="Andrzejewski T.M."/>
            <person name="Davidsen T.M."/>
            <person name="Wayne K.J."/>
            <person name="Tettelin H."/>
            <person name="Glass J.I."/>
            <person name="Rusch D."/>
            <person name="Podicherti R."/>
            <person name="Tsui H.-C.T."/>
            <person name="Winkler M.E."/>
        </authorList>
    </citation>
    <scope>NUCLEOTIDE SEQUENCE</scope>
</reference>
<dbReference type="EMBL" id="UINC01000111">
    <property type="protein sequence ID" value="SUZ49285.1"/>
    <property type="molecule type" value="Genomic_DNA"/>
</dbReference>
<accession>A0A381N437</accession>
<dbReference type="PANTHER" id="PTHR30606">
    <property type="entry name" value="LIPID A BIOSYNTHESIS LAUROYL ACYLTRANSFERASE"/>
    <property type="match status" value="1"/>
</dbReference>
<organism evidence="7">
    <name type="scientific">marine metagenome</name>
    <dbReference type="NCBI Taxonomy" id="408172"/>
    <lineage>
        <taxon>unclassified sequences</taxon>
        <taxon>metagenomes</taxon>
        <taxon>ecological metagenomes</taxon>
    </lineage>
</organism>
<gene>
    <name evidence="7" type="ORF">METZ01_LOCUS2139</name>
</gene>
<keyword evidence="4" id="KW-0808">Transferase</keyword>
<evidence type="ECO:0000256" key="1">
    <source>
        <dbReference type="ARBA" id="ARBA00004533"/>
    </source>
</evidence>
<dbReference type="GO" id="GO:0008610">
    <property type="term" value="P:lipid biosynthetic process"/>
    <property type="evidence" value="ECO:0007669"/>
    <property type="project" value="UniProtKB-ARBA"/>
</dbReference>
<keyword evidence="3" id="KW-0997">Cell inner membrane</keyword>
<evidence type="ECO:0000256" key="4">
    <source>
        <dbReference type="ARBA" id="ARBA00022679"/>
    </source>
</evidence>
<dbReference type="InterPro" id="IPR004960">
    <property type="entry name" value="LipA_acyltrans"/>
</dbReference>
<evidence type="ECO:0000256" key="3">
    <source>
        <dbReference type="ARBA" id="ARBA00022519"/>
    </source>
</evidence>
<proteinExistence type="predicted"/>
<evidence type="ECO:0000313" key="7">
    <source>
        <dbReference type="EMBL" id="SUZ49285.1"/>
    </source>
</evidence>
<keyword evidence="5" id="KW-0472">Membrane</keyword>
<evidence type="ECO:0000256" key="6">
    <source>
        <dbReference type="ARBA" id="ARBA00023315"/>
    </source>
</evidence>
<comment type="subcellular location">
    <subcellularLocation>
        <location evidence="1">Cell inner membrane</location>
    </subcellularLocation>
</comment>
<sequence length="297" mass="32587">MPGRGITTLYRAGAIAARILPGPLAAAVPQVLALPLSKTLREKRRMVERHMRRAMGSEATSTDIRRATTTAFASYCRYWIESFRLPSVRSTRLSKGIEVPDYQYVEQALSRGKGVILALPHLGGWEWAGFWMATVNKLPITVVVEPIEPPELFQWFAGFRSRLGMKVVPLGPSAGPEIAASLKRNEIVCLLCDRDIAGGGTEVEFLGERTTLPAGPALLALRTGASVLPTAVYFQPRGGHLGVVRPPLDTTRQATVKEDVERVTGALADELAILIRRAPEQWHLFQPNWPSDSTLES</sequence>
<evidence type="ECO:0000256" key="2">
    <source>
        <dbReference type="ARBA" id="ARBA00022475"/>
    </source>
</evidence>
<dbReference type="CDD" id="cd07984">
    <property type="entry name" value="LPLAT_LABLAT-like"/>
    <property type="match status" value="1"/>
</dbReference>
<keyword evidence="2" id="KW-1003">Cell membrane</keyword>
<protein>
    <recommendedName>
        <fullName evidence="8">Phosphatidylinositol mannoside acyltransferase</fullName>
    </recommendedName>
</protein>
<evidence type="ECO:0000256" key="5">
    <source>
        <dbReference type="ARBA" id="ARBA00023136"/>
    </source>
</evidence>
<dbReference type="GO" id="GO:0016746">
    <property type="term" value="F:acyltransferase activity"/>
    <property type="evidence" value="ECO:0007669"/>
    <property type="project" value="UniProtKB-KW"/>
</dbReference>